<proteinExistence type="predicted"/>
<feature type="transmembrane region" description="Helical" evidence="1">
    <location>
        <begin position="6"/>
        <end position="27"/>
    </location>
</feature>
<evidence type="ECO:0000256" key="1">
    <source>
        <dbReference type="SAM" id="Phobius"/>
    </source>
</evidence>
<dbReference type="Pfam" id="PF15879">
    <property type="entry name" value="MWFE"/>
    <property type="match status" value="1"/>
</dbReference>
<keyword evidence="1" id="KW-1133">Transmembrane helix</keyword>
<keyword evidence="3" id="KW-1185">Reference proteome</keyword>
<evidence type="ECO:0008006" key="4">
    <source>
        <dbReference type="Google" id="ProtNLM"/>
    </source>
</evidence>
<comment type="caution">
    <text evidence="2">The sequence shown here is derived from an EMBL/GenBank/DDBJ whole genome shotgun (WGS) entry which is preliminary data.</text>
</comment>
<protein>
    <recommendedName>
        <fullName evidence="4">NADH dehydrogenase [ubiquinone] 1 alpha subcomplex subunit 1</fullName>
    </recommendedName>
</protein>
<dbReference type="AlphaFoldDB" id="A0A8K0D894"/>
<dbReference type="InterPro" id="IPR017384">
    <property type="entry name" value="NADH_Ub_cplx-1_asu_su-1"/>
</dbReference>
<organism evidence="2 3">
    <name type="scientific">Ignelater luminosus</name>
    <name type="common">Cucubano</name>
    <name type="synonym">Pyrophorus luminosus</name>
    <dbReference type="NCBI Taxonomy" id="2038154"/>
    <lineage>
        <taxon>Eukaryota</taxon>
        <taxon>Metazoa</taxon>
        <taxon>Ecdysozoa</taxon>
        <taxon>Arthropoda</taxon>
        <taxon>Hexapoda</taxon>
        <taxon>Insecta</taxon>
        <taxon>Pterygota</taxon>
        <taxon>Neoptera</taxon>
        <taxon>Endopterygota</taxon>
        <taxon>Coleoptera</taxon>
        <taxon>Polyphaga</taxon>
        <taxon>Elateriformia</taxon>
        <taxon>Elateroidea</taxon>
        <taxon>Elateridae</taxon>
        <taxon>Agrypninae</taxon>
        <taxon>Pyrophorini</taxon>
        <taxon>Ignelater</taxon>
    </lineage>
</organism>
<evidence type="ECO:0000313" key="2">
    <source>
        <dbReference type="EMBL" id="KAF2899659.1"/>
    </source>
</evidence>
<name>A0A8K0D894_IGNLU</name>
<accession>A0A8K0D894</accession>
<sequence>MWFEILPSAGIIFVAMAFPHFSAYIINKVSIGNMYRRSLYERRERFQYLRDIRLTGNPYKVNSLESIPDD</sequence>
<keyword evidence="1" id="KW-0472">Membrane</keyword>
<dbReference type="EMBL" id="VTPC01002701">
    <property type="protein sequence ID" value="KAF2899659.1"/>
    <property type="molecule type" value="Genomic_DNA"/>
</dbReference>
<keyword evidence="1" id="KW-0812">Transmembrane</keyword>
<evidence type="ECO:0000313" key="3">
    <source>
        <dbReference type="Proteomes" id="UP000801492"/>
    </source>
</evidence>
<gene>
    <name evidence="2" type="ORF">ILUMI_06519</name>
</gene>
<dbReference type="Proteomes" id="UP000801492">
    <property type="component" value="Unassembled WGS sequence"/>
</dbReference>
<dbReference type="OrthoDB" id="1920692at2759"/>
<reference evidence="2" key="1">
    <citation type="submission" date="2019-08" db="EMBL/GenBank/DDBJ databases">
        <title>The genome of the North American firefly Photinus pyralis.</title>
        <authorList>
            <consortium name="Photinus pyralis genome working group"/>
            <person name="Fallon T.R."/>
            <person name="Sander Lower S.E."/>
            <person name="Weng J.-K."/>
        </authorList>
    </citation>
    <scope>NUCLEOTIDE SEQUENCE</scope>
    <source>
        <strain evidence="2">TRF0915ILg1</strain>
        <tissue evidence="2">Whole body</tissue>
    </source>
</reference>